<evidence type="ECO:0000256" key="2">
    <source>
        <dbReference type="ARBA" id="ARBA00022692"/>
    </source>
</evidence>
<dbReference type="EMBL" id="JAQJAN010000006">
    <property type="protein sequence ID" value="KAJ5727072.1"/>
    <property type="molecule type" value="Genomic_DNA"/>
</dbReference>
<keyword evidence="10" id="KW-1185">Reference proteome</keyword>
<comment type="similarity">
    <text evidence="5">Belongs to the SAT4 family.</text>
</comment>
<evidence type="ECO:0000256" key="5">
    <source>
        <dbReference type="ARBA" id="ARBA00038359"/>
    </source>
</evidence>
<feature type="region of interest" description="Disordered" evidence="6">
    <location>
        <begin position="84"/>
        <end position="162"/>
    </location>
</feature>
<reference evidence="9" key="1">
    <citation type="journal article" date="2023" name="IMA Fungus">
        <title>Comparative genomic study of the Penicillium genus elucidates a diverse pangenome and 15 lateral gene transfer events.</title>
        <authorList>
            <person name="Petersen C."/>
            <person name="Sorensen T."/>
            <person name="Nielsen M.R."/>
            <person name="Sondergaard T.E."/>
            <person name="Sorensen J.L."/>
            <person name="Fitzpatrick D.A."/>
            <person name="Frisvad J.C."/>
            <person name="Nielsen K.L."/>
        </authorList>
    </citation>
    <scope>NUCLEOTIDE SEQUENCE</scope>
    <source>
        <strain evidence="9">IBT 17514</strain>
    </source>
</reference>
<accession>A0AAD6HLY8</accession>
<evidence type="ECO:0000256" key="3">
    <source>
        <dbReference type="ARBA" id="ARBA00022989"/>
    </source>
</evidence>
<dbReference type="PANTHER" id="PTHR33048:SF18">
    <property type="entry name" value="INTEGRAL MEMBRANE PROTEIN"/>
    <property type="match status" value="1"/>
</dbReference>
<evidence type="ECO:0000256" key="7">
    <source>
        <dbReference type="SAM" id="Phobius"/>
    </source>
</evidence>
<organism evidence="9 10">
    <name type="scientific">Penicillium malachiteum</name>
    <dbReference type="NCBI Taxonomy" id="1324776"/>
    <lineage>
        <taxon>Eukaryota</taxon>
        <taxon>Fungi</taxon>
        <taxon>Dikarya</taxon>
        <taxon>Ascomycota</taxon>
        <taxon>Pezizomycotina</taxon>
        <taxon>Eurotiomycetes</taxon>
        <taxon>Eurotiomycetidae</taxon>
        <taxon>Eurotiales</taxon>
        <taxon>Aspergillaceae</taxon>
        <taxon>Penicillium</taxon>
    </lineage>
</organism>
<dbReference type="GO" id="GO:0016020">
    <property type="term" value="C:membrane"/>
    <property type="evidence" value="ECO:0007669"/>
    <property type="project" value="UniProtKB-SubCell"/>
</dbReference>
<dbReference type="InterPro" id="IPR052337">
    <property type="entry name" value="SAT4-like"/>
</dbReference>
<dbReference type="PANTHER" id="PTHR33048">
    <property type="entry name" value="PTH11-LIKE INTEGRAL MEMBRANE PROTEIN (AFU_ORTHOLOGUE AFUA_5G11245)"/>
    <property type="match status" value="1"/>
</dbReference>
<feature type="compositionally biased region" description="Polar residues" evidence="6">
    <location>
        <begin position="84"/>
        <end position="97"/>
    </location>
</feature>
<feature type="transmembrane region" description="Helical" evidence="7">
    <location>
        <begin position="7"/>
        <end position="29"/>
    </location>
</feature>
<sequence>MPTQQKWGVAVIFWLGIFCCIAAIVRLILLHAALSAVVNNPDLIQPNCSIIAACLPTYGTLFTNHRSLNSILASWRSAFSIRSKTSSDLGSSFNNLESGKGRDSSTESQTELTTHHSSNWATQETTAKFSRSLRGSDEEQDGKQSSGIMVKTWLDVSDRSGN</sequence>
<dbReference type="Proteomes" id="UP001215712">
    <property type="component" value="Unassembled WGS sequence"/>
</dbReference>
<comment type="caution">
    <text evidence="9">The sequence shown here is derived from an EMBL/GenBank/DDBJ whole genome shotgun (WGS) entry which is preliminary data.</text>
</comment>
<gene>
    <name evidence="9" type="ORF">N7493_004892</name>
</gene>
<keyword evidence="4 7" id="KW-0472">Membrane</keyword>
<evidence type="ECO:0000256" key="1">
    <source>
        <dbReference type="ARBA" id="ARBA00004141"/>
    </source>
</evidence>
<evidence type="ECO:0000313" key="10">
    <source>
        <dbReference type="Proteomes" id="UP001215712"/>
    </source>
</evidence>
<reference evidence="9" key="2">
    <citation type="submission" date="2023-01" db="EMBL/GenBank/DDBJ databases">
        <authorList>
            <person name="Petersen C."/>
        </authorList>
    </citation>
    <scope>NUCLEOTIDE SEQUENCE</scope>
    <source>
        <strain evidence="9">IBT 17514</strain>
    </source>
</reference>
<name>A0AAD6HLY8_9EURO</name>
<feature type="compositionally biased region" description="Polar residues" evidence="6">
    <location>
        <begin position="106"/>
        <end position="129"/>
    </location>
</feature>
<protein>
    <recommendedName>
        <fullName evidence="8">Rhodopsin domain-containing protein</fullName>
    </recommendedName>
</protein>
<dbReference type="AlphaFoldDB" id="A0AAD6HLY8"/>
<evidence type="ECO:0000259" key="8">
    <source>
        <dbReference type="Pfam" id="PF20684"/>
    </source>
</evidence>
<proteinExistence type="inferred from homology"/>
<evidence type="ECO:0000256" key="4">
    <source>
        <dbReference type="ARBA" id="ARBA00023136"/>
    </source>
</evidence>
<dbReference type="InterPro" id="IPR049326">
    <property type="entry name" value="Rhodopsin_dom_fungi"/>
</dbReference>
<keyword evidence="3 7" id="KW-1133">Transmembrane helix</keyword>
<evidence type="ECO:0000313" key="9">
    <source>
        <dbReference type="EMBL" id="KAJ5727072.1"/>
    </source>
</evidence>
<dbReference type="Pfam" id="PF20684">
    <property type="entry name" value="Fung_rhodopsin"/>
    <property type="match status" value="1"/>
</dbReference>
<evidence type="ECO:0000256" key="6">
    <source>
        <dbReference type="SAM" id="MobiDB-lite"/>
    </source>
</evidence>
<comment type="subcellular location">
    <subcellularLocation>
        <location evidence="1">Membrane</location>
        <topology evidence="1">Multi-pass membrane protein</topology>
    </subcellularLocation>
</comment>
<feature type="domain" description="Rhodopsin" evidence="8">
    <location>
        <begin position="1"/>
        <end position="62"/>
    </location>
</feature>
<keyword evidence="2 7" id="KW-0812">Transmembrane</keyword>